<proteinExistence type="predicted"/>
<comment type="caution">
    <text evidence="3">The sequence shown here is derived from an EMBL/GenBank/DDBJ whole genome shotgun (WGS) entry which is preliminary data.</text>
</comment>
<dbReference type="RefSeq" id="WP_350787120.1">
    <property type="nucleotide sequence ID" value="NZ_JBEPEK010000363.1"/>
</dbReference>
<dbReference type="EMBL" id="JBEPEK010000363">
    <property type="protein sequence ID" value="MER7184747.1"/>
    <property type="molecule type" value="Genomic_DNA"/>
</dbReference>
<gene>
    <name evidence="3" type="ORF">ABT404_35685</name>
</gene>
<feature type="chain" id="PRO_5046435894" description="Secreted protein" evidence="2">
    <location>
        <begin position="32"/>
        <end position="162"/>
    </location>
</feature>
<evidence type="ECO:0000313" key="3">
    <source>
        <dbReference type="EMBL" id="MER7184747.1"/>
    </source>
</evidence>
<feature type="compositionally biased region" description="Low complexity" evidence="1">
    <location>
        <begin position="45"/>
        <end position="62"/>
    </location>
</feature>
<sequence length="162" mass="16688">MHTTQRQISRALAAGALSVALLSAGSAGAFATGAKPAPSPTMSAKPNPMQSPKQNPQQNPKQSPKPSPSTMPSISVKADKTSVGVGDPVTFTGRTSGLKVGWPLVLQHQVGGKWIPLKATAKVKNGSSYSLTAKLNNPGPEHLRVSAVGKKVYSPTVTVNVS</sequence>
<evidence type="ECO:0000313" key="4">
    <source>
        <dbReference type="Proteomes" id="UP001474181"/>
    </source>
</evidence>
<feature type="signal peptide" evidence="2">
    <location>
        <begin position="1"/>
        <end position="31"/>
    </location>
</feature>
<name>A0ABV1X6X1_9ACTN</name>
<organism evidence="3 4">
    <name type="scientific">Streptomyces hyaluromycini</name>
    <dbReference type="NCBI Taxonomy" id="1377993"/>
    <lineage>
        <taxon>Bacteria</taxon>
        <taxon>Bacillati</taxon>
        <taxon>Actinomycetota</taxon>
        <taxon>Actinomycetes</taxon>
        <taxon>Kitasatosporales</taxon>
        <taxon>Streptomycetaceae</taxon>
        <taxon>Streptomyces</taxon>
    </lineage>
</organism>
<evidence type="ECO:0000256" key="1">
    <source>
        <dbReference type="SAM" id="MobiDB-lite"/>
    </source>
</evidence>
<feature type="region of interest" description="Disordered" evidence="1">
    <location>
        <begin position="29"/>
        <end position="87"/>
    </location>
</feature>
<keyword evidence="4" id="KW-1185">Reference proteome</keyword>
<reference evidence="3 4" key="1">
    <citation type="submission" date="2024-06" db="EMBL/GenBank/DDBJ databases">
        <title>The Natural Products Discovery Center: Release of the First 8490 Sequenced Strains for Exploring Actinobacteria Biosynthetic Diversity.</title>
        <authorList>
            <person name="Kalkreuter E."/>
            <person name="Kautsar S.A."/>
            <person name="Yang D."/>
            <person name="Bader C.D."/>
            <person name="Teijaro C.N."/>
            <person name="Fluegel L."/>
            <person name="Davis C.M."/>
            <person name="Simpson J.R."/>
            <person name="Lauterbach L."/>
            <person name="Steele A.D."/>
            <person name="Gui C."/>
            <person name="Meng S."/>
            <person name="Li G."/>
            <person name="Viehrig K."/>
            <person name="Ye F."/>
            <person name="Su P."/>
            <person name="Kiefer A.F."/>
            <person name="Nichols A."/>
            <person name="Cepeda A.J."/>
            <person name="Yan W."/>
            <person name="Fan B."/>
            <person name="Jiang Y."/>
            <person name="Adhikari A."/>
            <person name="Zheng C.-J."/>
            <person name="Schuster L."/>
            <person name="Cowan T.M."/>
            <person name="Smanski M.J."/>
            <person name="Chevrette M.G."/>
            <person name="De Carvalho L.P.S."/>
            <person name="Shen B."/>
        </authorList>
    </citation>
    <scope>NUCLEOTIDE SEQUENCE [LARGE SCALE GENOMIC DNA]</scope>
    <source>
        <strain evidence="3 4">NPDC000234</strain>
    </source>
</reference>
<protein>
    <recommendedName>
        <fullName evidence="5">Secreted protein</fullName>
    </recommendedName>
</protein>
<evidence type="ECO:0008006" key="5">
    <source>
        <dbReference type="Google" id="ProtNLM"/>
    </source>
</evidence>
<evidence type="ECO:0000256" key="2">
    <source>
        <dbReference type="SAM" id="SignalP"/>
    </source>
</evidence>
<dbReference type="Proteomes" id="UP001474181">
    <property type="component" value="Unassembled WGS sequence"/>
</dbReference>
<keyword evidence="2" id="KW-0732">Signal</keyword>
<accession>A0ABV1X6X1</accession>